<feature type="domain" description="Endoribonuclease YicC-like N-terminal" evidence="6">
    <location>
        <begin position="3"/>
        <end position="160"/>
    </location>
</feature>
<accession>A0A939G4N2</accession>
<dbReference type="GO" id="GO:0004521">
    <property type="term" value="F:RNA endonuclease activity"/>
    <property type="evidence" value="ECO:0007669"/>
    <property type="project" value="InterPro"/>
</dbReference>
<organism evidence="8 9">
    <name type="scientific">Fibrella aquatilis</name>
    <dbReference type="NCBI Taxonomy" id="2817059"/>
    <lineage>
        <taxon>Bacteria</taxon>
        <taxon>Pseudomonadati</taxon>
        <taxon>Bacteroidota</taxon>
        <taxon>Cytophagia</taxon>
        <taxon>Cytophagales</taxon>
        <taxon>Spirosomataceae</taxon>
        <taxon>Fibrella</taxon>
    </lineage>
</organism>
<protein>
    <submittedName>
        <fullName evidence="8">YicC family protein</fullName>
    </submittedName>
</protein>
<dbReference type="GO" id="GO:0016787">
    <property type="term" value="F:hydrolase activity"/>
    <property type="evidence" value="ECO:0007669"/>
    <property type="project" value="UniProtKB-KW"/>
</dbReference>
<reference evidence="8 9" key="1">
    <citation type="submission" date="2021-03" db="EMBL/GenBank/DDBJ databases">
        <title>Fibrella sp. HMF5036 genome sequencing and assembly.</title>
        <authorList>
            <person name="Kang H."/>
            <person name="Kim H."/>
            <person name="Bae S."/>
            <person name="Joh K."/>
        </authorList>
    </citation>
    <scope>NUCLEOTIDE SEQUENCE [LARGE SCALE GENOMIC DNA]</scope>
    <source>
        <strain evidence="8 9">HMF5036</strain>
    </source>
</reference>
<dbReference type="Proteomes" id="UP000664795">
    <property type="component" value="Unassembled WGS sequence"/>
</dbReference>
<name>A0A939G4N2_9BACT</name>
<keyword evidence="9" id="KW-1185">Reference proteome</keyword>
<keyword evidence="3" id="KW-0255">Endonuclease</keyword>
<dbReference type="PANTHER" id="PTHR30636:SF3">
    <property type="entry name" value="UPF0701 PROTEIN YICC"/>
    <property type="match status" value="1"/>
</dbReference>
<keyword evidence="2" id="KW-0540">Nuclease</keyword>
<feature type="domain" description="Endoribonuclease YicC-like C-terminal" evidence="7">
    <location>
        <begin position="180"/>
        <end position="295"/>
    </location>
</feature>
<proteinExistence type="inferred from homology"/>
<evidence type="ECO:0000256" key="3">
    <source>
        <dbReference type="ARBA" id="ARBA00022759"/>
    </source>
</evidence>
<comment type="similarity">
    <text evidence="5">Belongs to the YicC/YloC family.</text>
</comment>
<dbReference type="InterPro" id="IPR013527">
    <property type="entry name" value="YicC-like_N"/>
</dbReference>
<evidence type="ECO:0000256" key="4">
    <source>
        <dbReference type="ARBA" id="ARBA00022801"/>
    </source>
</evidence>
<dbReference type="NCBIfam" id="TIGR00255">
    <property type="entry name" value="YicC/YloC family endoribonuclease"/>
    <property type="match status" value="1"/>
</dbReference>
<dbReference type="InterPro" id="IPR005229">
    <property type="entry name" value="YicC/YloC-like"/>
</dbReference>
<dbReference type="PANTHER" id="PTHR30636">
    <property type="entry name" value="UPF0701 PROTEIN YICC"/>
    <property type="match status" value="1"/>
</dbReference>
<evidence type="ECO:0000313" key="9">
    <source>
        <dbReference type="Proteomes" id="UP000664795"/>
    </source>
</evidence>
<evidence type="ECO:0000259" key="7">
    <source>
        <dbReference type="Pfam" id="PF08340"/>
    </source>
</evidence>
<evidence type="ECO:0000313" key="8">
    <source>
        <dbReference type="EMBL" id="MBO0929931.1"/>
    </source>
</evidence>
<evidence type="ECO:0000259" key="6">
    <source>
        <dbReference type="Pfam" id="PF03755"/>
    </source>
</evidence>
<dbReference type="Pfam" id="PF08340">
    <property type="entry name" value="YicC-like_C"/>
    <property type="match status" value="1"/>
</dbReference>
<keyword evidence="4" id="KW-0378">Hydrolase</keyword>
<dbReference type="Pfam" id="PF03755">
    <property type="entry name" value="YicC-like_N"/>
    <property type="match status" value="1"/>
</dbReference>
<dbReference type="AlphaFoldDB" id="A0A939G4N2"/>
<dbReference type="EMBL" id="JAFMYU010000002">
    <property type="protein sequence ID" value="MBO0929931.1"/>
    <property type="molecule type" value="Genomic_DNA"/>
</dbReference>
<evidence type="ECO:0000256" key="1">
    <source>
        <dbReference type="ARBA" id="ARBA00001968"/>
    </source>
</evidence>
<dbReference type="RefSeq" id="WP_207333901.1">
    <property type="nucleotide sequence ID" value="NZ_JAFMYU010000002.1"/>
</dbReference>
<dbReference type="InterPro" id="IPR013551">
    <property type="entry name" value="YicC-like_C"/>
</dbReference>
<gene>
    <name evidence="8" type="ORF">J2I48_02950</name>
</gene>
<comment type="cofactor">
    <cofactor evidence="1">
        <name>a divalent metal cation</name>
        <dbReference type="ChEBI" id="CHEBI:60240"/>
    </cofactor>
</comment>
<evidence type="ECO:0000256" key="5">
    <source>
        <dbReference type="ARBA" id="ARBA00035648"/>
    </source>
</evidence>
<evidence type="ECO:0000256" key="2">
    <source>
        <dbReference type="ARBA" id="ARBA00022722"/>
    </source>
</evidence>
<comment type="caution">
    <text evidence="8">The sequence shown here is derived from an EMBL/GenBank/DDBJ whole genome shotgun (WGS) entry which is preliminary data.</text>
</comment>
<sequence>MLTSMTGFGTATVEANGLSATAEVKTLNSKFLDIFCRLPRGFSDREIEVRNLLTQRLERGKVEFNLTVTRTADVRPAVTVNRPLIQAYINDLTQSARELRREVSDETIFKMALGMPNAYLSESSSQTDTAQEDWAAVQEAINQAIAGCQEFRRQEGASLESKLTEYIQSIAARLADVEVQDAERIPAVRERMRAGVTELLGNEDFDRNRFEQELVYYVEKLDISEEKVRLKNHLSYFREVLESAEANGKKLNFIAQEIGREINTIGSKANDATVQRFVVQMKDELEKIKEQTMNVI</sequence>